<dbReference type="eggNOG" id="ENOG5032KM4">
    <property type="taxonomic scope" value="Bacteria"/>
</dbReference>
<reference evidence="2 3" key="1">
    <citation type="journal article" date="2012" name="FEBS Lett.">
        <title>Anammox organism KSU-1 expresses a NirK-type copper-containing nitrite reductase instead of a NirS-type with cytochrome cd1.</title>
        <authorList>
            <person name="Hira D."/>
            <person name="Toh H."/>
            <person name="Migita C.T."/>
            <person name="Okubo H."/>
            <person name="Nishiyama T."/>
            <person name="Hattori M."/>
            <person name="Furukawa K."/>
            <person name="Fujii T."/>
        </authorList>
    </citation>
    <scope>NUCLEOTIDE SEQUENCE [LARGE SCALE GENOMIC DNA]</scope>
</reference>
<dbReference type="EMBL" id="BAFH01000003">
    <property type="protein sequence ID" value="GAB61876.1"/>
    <property type="molecule type" value="Genomic_DNA"/>
</dbReference>
<dbReference type="AlphaFoldDB" id="I3IJI1"/>
<evidence type="ECO:0000313" key="2">
    <source>
        <dbReference type="EMBL" id="GAB61876.1"/>
    </source>
</evidence>
<keyword evidence="1" id="KW-0812">Transmembrane</keyword>
<feature type="transmembrane region" description="Helical" evidence="1">
    <location>
        <begin position="13"/>
        <end position="34"/>
    </location>
</feature>
<accession>I3IJI1</accession>
<comment type="caution">
    <text evidence="2">The sequence shown here is derived from an EMBL/GenBank/DDBJ whole genome shotgun (WGS) entry which is preliminary data.</text>
</comment>
<gene>
    <name evidence="2" type="ORF">KSU1_C0280</name>
</gene>
<keyword evidence="1" id="KW-1133">Transmembrane helix</keyword>
<organism evidence="2 3">
    <name type="scientific">Candidatus Jettenia caeni</name>
    <dbReference type="NCBI Taxonomy" id="247490"/>
    <lineage>
        <taxon>Bacteria</taxon>
        <taxon>Pseudomonadati</taxon>
        <taxon>Planctomycetota</taxon>
        <taxon>Candidatus Brocadiia</taxon>
        <taxon>Candidatus Brocadiales</taxon>
        <taxon>Candidatus Brocadiaceae</taxon>
        <taxon>Candidatus Jettenia</taxon>
    </lineage>
</organism>
<keyword evidence="3" id="KW-1185">Reference proteome</keyword>
<dbReference type="OrthoDB" id="9561912at2"/>
<proteinExistence type="predicted"/>
<evidence type="ECO:0000256" key="1">
    <source>
        <dbReference type="SAM" id="Phobius"/>
    </source>
</evidence>
<dbReference type="STRING" id="247490.KSU1_C0280"/>
<sequence>MEKKNKSITWVDAVAKILPGIGAIIAGVFIPLVIHINAERNRSNQLYAEIVSKREVADSELRARMFENLITVFSGNSSHQKSNGEKINLLHLLALNFHESFNLKPLFEGLESELSDKERERLRGIAKEIGKKQEAMLSQIQEGMFFVKTLYEGTEYGIMVPPETEAAYRGHRLGIEVTEISENNDYAKLHVWDIPDIVQENAHIGKIADVEFSLSDYDMPFVDNTKLFNNARFAITLHKIAVDEKGKKAVTIDIIFFPETYMNSRDRPYLDEMLEQLRKRTKGM</sequence>
<protein>
    <submittedName>
        <fullName evidence="2">Uncharacterized protein</fullName>
    </submittedName>
</protein>
<dbReference type="Proteomes" id="UP000002985">
    <property type="component" value="Unassembled WGS sequence"/>
</dbReference>
<name>I3IJI1_9BACT</name>
<keyword evidence="1" id="KW-0472">Membrane</keyword>
<evidence type="ECO:0000313" key="3">
    <source>
        <dbReference type="Proteomes" id="UP000002985"/>
    </source>
</evidence>